<dbReference type="PROSITE" id="PS00138">
    <property type="entry name" value="SUBTILASE_SER"/>
    <property type="match status" value="1"/>
</dbReference>
<dbReference type="PROSITE" id="PS51892">
    <property type="entry name" value="SUBTILASE"/>
    <property type="match status" value="1"/>
</dbReference>
<sequence length="216" mass="23931">MFTIGSLFTSDQKLPFGEMNDNSPACLWYYSSKGPLPNGARGVTFVAPGGAVVETPRWHPSIKRSWIGTSCASPIAAGGIACLMAALKANSIPYCPGAMKLALTNTAYLPNGGDQLGFGNGIIQINSAFEYFKSFKTALYQKIILPQISINKSNKKGIVFYNNIYNNNMNKYCIKIENKQKQIPWILKLTPEEENQKHIEYSKAIKNNLFYVKIDS</sequence>
<reference evidence="7" key="1">
    <citation type="submission" date="2022-11" db="UniProtKB">
        <authorList>
            <consortium name="WormBaseParasite"/>
        </authorList>
    </citation>
    <scope>IDENTIFICATION</scope>
</reference>
<keyword evidence="3" id="KW-0720">Serine protease</keyword>
<organism evidence="6 7">
    <name type="scientific">Panagrolaimus davidi</name>
    <dbReference type="NCBI Taxonomy" id="227884"/>
    <lineage>
        <taxon>Eukaryota</taxon>
        <taxon>Metazoa</taxon>
        <taxon>Ecdysozoa</taxon>
        <taxon>Nematoda</taxon>
        <taxon>Chromadorea</taxon>
        <taxon>Rhabditida</taxon>
        <taxon>Tylenchina</taxon>
        <taxon>Panagrolaimomorpha</taxon>
        <taxon>Panagrolaimoidea</taxon>
        <taxon>Panagrolaimidae</taxon>
        <taxon>Panagrolaimus</taxon>
    </lineage>
</organism>
<dbReference type="WBParaSite" id="PDA_v2.g5296.t1">
    <property type="protein sequence ID" value="PDA_v2.g5296.t1"/>
    <property type="gene ID" value="PDA_v2.g5296"/>
</dbReference>
<name>A0A914QPI4_9BILA</name>
<dbReference type="Pfam" id="PF00082">
    <property type="entry name" value="Peptidase_S8"/>
    <property type="match status" value="1"/>
</dbReference>
<keyword evidence="6" id="KW-1185">Reference proteome</keyword>
<dbReference type="InterPro" id="IPR000209">
    <property type="entry name" value="Peptidase_S8/S53_dom"/>
</dbReference>
<dbReference type="InterPro" id="IPR023828">
    <property type="entry name" value="Peptidase_S8_Ser-AS"/>
</dbReference>
<dbReference type="AlphaFoldDB" id="A0A914QPI4"/>
<comment type="caution">
    <text evidence="4">Lacks conserved residue(s) required for the propagation of feature annotation.</text>
</comment>
<evidence type="ECO:0000313" key="7">
    <source>
        <dbReference type="WBParaSite" id="PDA_v2.g5296.t1"/>
    </source>
</evidence>
<dbReference type="GO" id="GO:0004252">
    <property type="term" value="F:serine-type endopeptidase activity"/>
    <property type="evidence" value="ECO:0007669"/>
    <property type="project" value="InterPro"/>
</dbReference>
<dbReference type="Gene3D" id="3.40.50.200">
    <property type="entry name" value="Peptidase S8/S53 domain"/>
    <property type="match status" value="1"/>
</dbReference>
<proteinExistence type="inferred from homology"/>
<dbReference type="SUPFAM" id="SSF52743">
    <property type="entry name" value="Subtilisin-like"/>
    <property type="match status" value="1"/>
</dbReference>
<evidence type="ECO:0000256" key="3">
    <source>
        <dbReference type="ARBA" id="ARBA00022825"/>
    </source>
</evidence>
<dbReference type="Proteomes" id="UP000887578">
    <property type="component" value="Unplaced"/>
</dbReference>
<dbReference type="GO" id="GO:0006508">
    <property type="term" value="P:proteolysis"/>
    <property type="evidence" value="ECO:0007669"/>
    <property type="project" value="UniProtKB-KW"/>
</dbReference>
<comment type="similarity">
    <text evidence="4">Belongs to the peptidase S8 family.</text>
</comment>
<evidence type="ECO:0000256" key="2">
    <source>
        <dbReference type="ARBA" id="ARBA00022801"/>
    </source>
</evidence>
<evidence type="ECO:0000256" key="1">
    <source>
        <dbReference type="ARBA" id="ARBA00022670"/>
    </source>
</evidence>
<feature type="domain" description="Peptidase S8/S53" evidence="5">
    <location>
        <begin position="27"/>
        <end position="121"/>
    </location>
</feature>
<keyword evidence="2" id="KW-0378">Hydrolase</keyword>
<evidence type="ECO:0000259" key="5">
    <source>
        <dbReference type="Pfam" id="PF00082"/>
    </source>
</evidence>
<evidence type="ECO:0000313" key="6">
    <source>
        <dbReference type="Proteomes" id="UP000887578"/>
    </source>
</evidence>
<protein>
    <submittedName>
        <fullName evidence="7">Peptidase S8/S53 domain-containing protein</fullName>
    </submittedName>
</protein>
<keyword evidence="1" id="KW-0645">Protease</keyword>
<dbReference type="InterPro" id="IPR036852">
    <property type="entry name" value="Peptidase_S8/S53_dom_sf"/>
</dbReference>
<accession>A0A914QPI4</accession>
<evidence type="ECO:0000256" key="4">
    <source>
        <dbReference type="PROSITE-ProRule" id="PRU01240"/>
    </source>
</evidence>